<keyword evidence="10" id="KW-1185">Reference proteome</keyword>
<comment type="cofactor">
    <cofactor evidence="8">
        <name>a divalent metal cation</name>
        <dbReference type="ChEBI" id="CHEBI:60240"/>
    </cofactor>
</comment>
<dbReference type="EC" id="2.7.1.23" evidence="8"/>
<gene>
    <name evidence="8" type="primary">nadK</name>
    <name evidence="9" type="ORF">I6U51_10010</name>
</gene>
<dbReference type="EMBL" id="JAEEGB010000010">
    <property type="protein sequence ID" value="MBI6873035.1"/>
    <property type="molecule type" value="Genomic_DNA"/>
</dbReference>
<comment type="catalytic activity">
    <reaction evidence="7 8">
        <text>NAD(+) + ATP = ADP + NADP(+) + H(+)</text>
        <dbReference type="Rhea" id="RHEA:18629"/>
        <dbReference type="ChEBI" id="CHEBI:15378"/>
        <dbReference type="ChEBI" id="CHEBI:30616"/>
        <dbReference type="ChEBI" id="CHEBI:57540"/>
        <dbReference type="ChEBI" id="CHEBI:58349"/>
        <dbReference type="ChEBI" id="CHEBI:456216"/>
        <dbReference type="EC" id="2.7.1.23"/>
    </reaction>
</comment>
<keyword evidence="8" id="KW-0963">Cytoplasm</keyword>
<dbReference type="Pfam" id="PF01513">
    <property type="entry name" value="NAD_kinase"/>
    <property type="match status" value="1"/>
</dbReference>
<comment type="similarity">
    <text evidence="8">Belongs to the NAD kinase family.</text>
</comment>
<dbReference type="Gene3D" id="2.60.200.30">
    <property type="entry name" value="Probable inorganic polyphosphate/atp-NAD kinase, domain 2"/>
    <property type="match status" value="1"/>
</dbReference>
<evidence type="ECO:0000256" key="8">
    <source>
        <dbReference type="HAMAP-Rule" id="MF_00361"/>
    </source>
</evidence>
<dbReference type="CDD" id="cd01653">
    <property type="entry name" value="GATase1"/>
    <property type="match status" value="1"/>
</dbReference>
<comment type="subcellular location">
    <subcellularLocation>
        <location evidence="8">Cytoplasm</location>
    </subcellularLocation>
</comment>
<dbReference type="SUPFAM" id="SSF111331">
    <property type="entry name" value="NAD kinase/diacylglycerol kinase-like"/>
    <property type="match status" value="1"/>
</dbReference>
<dbReference type="HAMAP" id="MF_00361">
    <property type="entry name" value="NAD_kinase"/>
    <property type="match status" value="1"/>
</dbReference>
<dbReference type="GO" id="GO:0005524">
    <property type="term" value="F:ATP binding"/>
    <property type="evidence" value="ECO:0007669"/>
    <property type="project" value="UniProtKB-KW"/>
</dbReference>
<keyword evidence="1 8" id="KW-0808">Transferase</keyword>
<evidence type="ECO:0000256" key="5">
    <source>
        <dbReference type="ARBA" id="ARBA00022857"/>
    </source>
</evidence>
<keyword evidence="4 8" id="KW-0067">ATP-binding</keyword>
<dbReference type="GO" id="GO:0003951">
    <property type="term" value="F:NAD+ kinase activity"/>
    <property type="evidence" value="ECO:0007669"/>
    <property type="project" value="UniProtKB-UniRule"/>
</dbReference>
<dbReference type="RefSeq" id="WP_211142511.1">
    <property type="nucleotide sequence ID" value="NZ_JAEEGB010000010.1"/>
</dbReference>
<dbReference type="InterPro" id="IPR002504">
    <property type="entry name" value="NADK"/>
</dbReference>
<sequence>MKSIGINVNTTKDNNGDTLDFIVNLIRSEKKNIEVKVYEDGNGLDEKESAKLDAIIVLGGDGTILSTTRRIYKHSIPILGINIGHLGFLAQVENSNIKTSIKNLIDGKYDVEERTMLQCTYSYNGETKVYHGLNDIVMYKGVWSRIQKYEVFINDKFYNTFNADGVVVCTSTGSTAYNLSAGGPIIHPELDVLALTPMYSQSLTARTVVLDGKSKISIRVKKNNENIFLSVDGQEWIETDSTVAVDISKSNYKCKLVRFGDNDYFNTLRKKITFRAKECEGEQYESDKAR</sequence>
<organism evidence="9 10">
    <name type="scientific">Clostridium aciditolerans</name>
    <dbReference type="NCBI Taxonomy" id="339861"/>
    <lineage>
        <taxon>Bacteria</taxon>
        <taxon>Bacillati</taxon>
        <taxon>Bacillota</taxon>
        <taxon>Clostridia</taxon>
        <taxon>Eubacteriales</taxon>
        <taxon>Clostridiaceae</taxon>
        <taxon>Clostridium</taxon>
    </lineage>
</organism>
<feature type="binding site" evidence="8">
    <location>
        <begin position="134"/>
        <end position="135"/>
    </location>
    <ligand>
        <name>NAD(+)</name>
        <dbReference type="ChEBI" id="CHEBI:57540"/>
    </ligand>
</feature>
<keyword evidence="6 8" id="KW-0520">NAD</keyword>
<dbReference type="GO" id="GO:0006741">
    <property type="term" value="P:NADP+ biosynthetic process"/>
    <property type="evidence" value="ECO:0007669"/>
    <property type="project" value="UniProtKB-UniRule"/>
</dbReference>
<dbReference type="InterPro" id="IPR017438">
    <property type="entry name" value="ATP-NAD_kinase_N"/>
</dbReference>
<dbReference type="Proteomes" id="UP000622687">
    <property type="component" value="Unassembled WGS sequence"/>
</dbReference>
<feature type="binding site" evidence="8">
    <location>
        <begin position="61"/>
        <end position="62"/>
    </location>
    <ligand>
        <name>NAD(+)</name>
        <dbReference type="ChEBI" id="CHEBI:57540"/>
    </ligand>
</feature>
<dbReference type="GO" id="GO:0046872">
    <property type="term" value="F:metal ion binding"/>
    <property type="evidence" value="ECO:0007669"/>
    <property type="project" value="UniProtKB-UniRule"/>
</dbReference>
<reference evidence="9" key="1">
    <citation type="submission" date="2020-12" db="EMBL/GenBank/DDBJ databases">
        <title>Clostridium thailandense sp. nov., a novel acetogenic bacterium isolated from peat land soil in Thailand.</title>
        <authorList>
            <person name="Chaikitkaew S."/>
            <person name="Birkeland N.K."/>
        </authorList>
    </citation>
    <scope>NUCLEOTIDE SEQUENCE</scope>
    <source>
        <strain evidence="9">DSM 17425</strain>
    </source>
</reference>
<dbReference type="InterPro" id="IPR016064">
    <property type="entry name" value="NAD/diacylglycerol_kinase_sf"/>
</dbReference>
<dbReference type="Gene3D" id="3.40.50.10330">
    <property type="entry name" value="Probable inorganic polyphosphate/atp-NAD kinase, domain 1"/>
    <property type="match status" value="1"/>
</dbReference>
<feature type="binding site" evidence="8">
    <location>
        <position position="164"/>
    </location>
    <ligand>
        <name>NAD(+)</name>
        <dbReference type="ChEBI" id="CHEBI:57540"/>
    </ligand>
</feature>
<dbReference type="PANTHER" id="PTHR20275">
    <property type="entry name" value="NAD KINASE"/>
    <property type="match status" value="1"/>
</dbReference>
<feature type="binding site" evidence="8">
    <location>
        <position position="234"/>
    </location>
    <ligand>
        <name>NAD(+)</name>
        <dbReference type="ChEBI" id="CHEBI:57540"/>
    </ligand>
</feature>
<keyword evidence="5 8" id="KW-0521">NADP</keyword>
<proteinExistence type="inferred from homology"/>
<dbReference type="GO" id="GO:0019674">
    <property type="term" value="P:NAD+ metabolic process"/>
    <property type="evidence" value="ECO:0007669"/>
    <property type="project" value="InterPro"/>
</dbReference>
<name>A0A934HRL8_9CLOT</name>
<evidence type="ECO:0000313" key="10">
    <source>
        <dbReference type="Proteomes" id="UP000622687"/>
    </source>
</evidence>
<evidence type="ECO:0000313" key="9">
    <source>
        <dbReference type="EMBL" id="MBI6873035.1"/>
    </source>
</evidence>
<evidence type="ECO:0000256" key="2">
    <source>
        <dbReference type="ARBA" id="ARBA00022741"/>
    </source>
</evidence>
<evidence type="ECO:0000256" key="3">
    <source>
        <dbReference type="ARBA" id="ARBA00022777"/>
    </source>
</evidence>
<feature type="binding site" evidence="8">
    <location>
        <position position="145"/>
    </location>
    <ligand>
        <name>NAD(+)</name>
        <dbReference type="ChEBI" id="CHEBI:57540"/>
    </ligand>
</feature>
<accession>A0A934HRL8</accession>
<evidence type="ECO:0000256" key="1">
    <source>
        <dbReference type="ARBA" id="ARBA00022679"/>
    </source>
</evidence>
<feature type="active site" description="Proton acceptor" evidence="8">
    <location>
        <position position="61"/>
    </location>
</feature>
<dbReference type="Pfam" id="PF20143">
    <property type="entry name" value="NAD_kinase_C"/>
    <property type="match status" value="1"/>
</dbReference>
<evidence type="ECO:0000256" key="6">
    <source>
        <dbReference type="ARBA" id="ARBA00023027"/>
    </source>
</evidence>
<comment type="caution">
    <text evidence="9">The sequence shown here is derived from an EMBL/GenBank/DDBJ whole genome shotgun (WGS) entry which is preliminary data.</text>
</comment>
<comment type="caution">
    <text evidence="8">Lacks conserved residue(s) required for the propagation of feature annotation.</text>
</comment>
<evidence type="ECO:0000256" key="7">
    <source>
        <dbReference type="ARBA" id="ARBA00047925"/>
    </source>
</evidence>
<keyword evidence="2 8" id="KW-0547">Nucleotide-binding</keyword>
<protein>
    <recommendedName>
        <fullName evidence="8">NAD kinase</fullName>
        <ecNumber evidence="8">2.7.1.23</ecNumber>
    </recommendedName>
    <alternativeName>
        <fullName evidence="8">ATP-dependent NAD kinase</fullName>
    </alternativeName>
</protein>
<keyword evidence="3 8" id="KW-0418">Kinase</keyword>
<dbReference type="GO" id="GO:0051287">
    <property type="term" value="F:NAD binding"/>
    <property type="evidence" value="ECO:0007669"/>
    <property type="project" value="UniProtKB-ARBA"/>
</dbReference>
<evidence type="ECO:0000256" key="4">
    <source>
        <dbReference type="ARBA" id="ARBA00022840"/>
    </source>
</evidence>
<dbReference type="AlphaFoldDB" id="A0A934HRL8"/>
<dbReference type="PANTHER" id="PTHR20275:SF0">
    <property type="entry name" value="NAD KINASE"/>
    <property type="match status" value="1"/>
</dbReference>
<comment type="function">
    <text evidence="8">Involved in the regulation of the intracellular balance of NAD and NADP, and is a key enzyme in the biosynthesis of NADP. Catalyzes specifically the phosphorylation on 2'-hydroxyl of the adenosine moiety of NAD to yield NADP.</text>
</comment>
<dbReference type="InterPro" id="IPR017437">
    <property type="entry name" value="ATP-NAD_kinase_PpnK-typ_C"/>
</dbReference>
<feature type="binding site" evidence="8">
    <location>
        <begin position="175"/>
        <end position="180"/>
    </location>
    <ligand>
        <name>NAD(+)</name>
        <dbReference type="ChEBI" id="CHEBI:57540"/>
    </ligand>
</feature>
<dbReference type="GO" id="GO:0005737">
    <property type="term" value="C:cytoplasm"/>
    <property type="evidence" value="ECO:0007669"/>
    <property type="project" value="UniProtKB-SubCell"/>
</dbReference>